<keyword evidence="1" id="KW-0472">Membrane</keyword>
<reference evidence="2 3" key="1">
    <citation type="submission" date="2017-08" db="EMBL/GenBank/DDBJ databases">
        <title>Genomic and phylogenetic analysis of a novel adenovirus found in polar bear (Ursus maritimus).</title>
        <authorList>
            <person name="Boszormenyi K.P."/>
            <person name="Podgorski I.I."/>
            <person name="Sos E."/>
            <person name="Harrach B."/>
        </authorList>
    </citation>
    <scope>NUCLEOTIDE SEQUENCE [LARGE SCALE GENOMIC DNA]</scope>
    <source>
        <strain evidence="2">BK35</strain>
    </source>
</reference>
<accession>A0A345S513</accession>
<dbReference type="KEGG" id="vg:41702264"/>
<feature type="transmembrane region" description="Helical" evidence="1">
    <location>
        <begin position="147"/>
        <end position="165"/>
    </location>
</feature>
<keyword evidence="1" id="KW-0812">Transmembrane</keyword>
<organism evidence="2 3">
    <name type="scientific">Polar bear adenovirus 1</name>
    <dbReference type="NCBI Taxonomy" id="2250215"/>
    <lineage>
        <taxon>Viruses</taxon>
        <taxon>Varidnaviria</taxon>
        <taxon>Bamfordvirae</taxon>
        <taxon>Preplasmiviricota</taxon>
        <taxon>Polisuviricotina</taxon>
        <taxon>Pharingeaviricetes</taxon>
        <taxon>Rowavirales</taxon>
        <taxon>Adenoviridae</taxon>
        <taxon>Mastadenovirus</taxon>
        <taxon>Mastadenovirus ursi</taxon>
        <taxon>Polar bear mastadenovirus A</taxon>
    </lineage>
</organism>
<evidence type="ECO:0000313" key="2">
    <source>
        <dbReference type="EMBL" id="AXI68666.1"/>
    </source>
</evidence>
<keyword evidence="3" id="KW-1185">Reference proteome</keyword>
<name>A0A345S513_9ADEN</name>
<evidence type="ECO:0000313" key="3">
    <source>
        <dbReference type="Proteomes" id="UP000289830"/>
    </source>
</evidence>
<protein>
    <submittedName>
        <fullName evidence="2">E3 ORFA</fullName>
    </submittedName>
</protein>
<evidence type="ECO:0000256" key="1">
    <source>
        <dbReference type="SAM" id="Phobius"/>
    </source>
</evidence>
<dbReference type="RefSeq" id="YP_009553573.1">
    <property type="nucleotide sequence ID" value="NC_040811.1"/>
</dbReference>
<dbReference type="EMBL" id="MF773580">
    <property type="protein sequence ID" value="AXI68666.1"/>
    <property type="molecule type" value="Genomic_DNA"/>
</dbReference>
<keyword evidence="1" id="KW-1133">Transmembrane helix</keyword>
<proteinExistence type="predicted"/>
<dbReference type="Proteomes" id="UP000289830">
    <property type="component" value="Segment"/>
</dbReference>
<sequence length="206" mass="23047">MPWTVTTSSIFFTCFFGVCKGSQYEVTFALKNASALLDLATADLADIEWRNQLGETIAVTRNTSRQCKILNCVLFPNGSLQLLNVTEGTSGLYFAIMESPSNSYIFEVFNLTVVDALPNITVDVATTGGELRQSLHEDLPFQTDSEIFLVLSLLLFFAVATYFLCKHKAAKETYNIILSIGIYITQWKSPRTPLRMDNLQSKPLYL</sequence>
<dbReference type="GeneID" id="41702264"/>